<dbReference type="InterPro" id="IPR045965">
    <property type="entry name" value="DUF6385"/>
</dbReference>
<proteinExistence type="predicted"/>
<keyword evidence="3" id="KW-1185">Reference proteome</keyword>
<dbReference type="STRING" id="419479.SAMN04488563_3448"/>
<name>A0A1H2K5T6_9ACTN</name>
<feature type="domain" description="DUF6385" evidence="1">
    <location>
        <begin position="32"/>
        <end position="103"/>
    </location>
</feature>
<protein>
    <recommendedName>
        <fullName evidence="1">DUF6385 domain-containing protein</fullName>
    </recommendedName>
</protein>
<evidence type="ECO:0000259" key="1">
    <source>
        <dbReference type="Pfam" id="PF19912"/>
    </source>
</evidence>
<dbReference type="EMBL" id="LT629791">
    <property type="protein sequence ID" value="SDU63933.1"/>
    <property type="molecule type" value="Genomic_DNA"/>
</dbReference>
<dbReference type="Pfam" id="PF19912">
    <property type="entry name" value="DUF6385"/>
    <property type="match status" value="1"/>
</dbReference>
<dbReference type="RefSeq" id="WP_046768149.1">
    <property type="nucleotide sequence ID" value="NZ_KQ061224.1"/>
</dbReference>
<sequence>MRTFATSVIERRLEITATHTTHPYEAGWADEAVFFVQVEGDHPDLSVQVQISPDGLHWAGRGRASVLQADDEIVAIDLANFGGWLRLAFAGATPERPATVLVHLALKG</sequence>
<dbReference type="Proteomes" id="UP000182977">
    <property type="component" value="Chromosome I"/>
</dbReference>
<gene>
    <name evidence="2" type="ORF">SAMN04488563_3448</name>
</gene>
<dbReference type="OrthoDB" id="1030389at2"/>
<dbReference type="AlphaFoldDB" id="A0A1H2K5T6"/>
<evidence type="ECO:0000313" key="2">
    <source>
        <dbReference type="EMBL" id="SDU63933.1"/>
    </source>
</evidence>
<organism evidence="2 3">
    <name type="scientific">Jiangella alkaliphila</name>
    <dbReference type="NCBI Taxonomy" id="419479"/>
    <lineage>
        <taxon>Bacteria</taxon>
        <taxon>Bacillati</taxon>
        <taxon>Actinomycetota</taxon>
        <taxon>Actinomycetes</taxon>
        <taxon>Jiangellales</taxon>
        <taxon>Jiangellaceae</taxon>
        <taxon>Jiangella</taxon>
    </lineage>
</organism>
<evidence type="ECO:0000313" key="3">
    <source>
        <dbReference type="Proteomes" id="UP000182977"/>
    </source>
</evidence>
<reference evidence="3" key="1">
    <citation type="submission" date="2016-10" db="EMBL/GenBank/DDBJ databases">
        <authorList>
            <person name="Varghese N."/>
            <person name="Submissions S."/>
        </authorList>
    </citation>
    <scope>NUCLEOTIDE SEQUENCE [LARGE SCALE GENOMIC DNA]</scope>
    <source>
        <strain evidence="3">DSM 45079</strain>
    </source>
</reference>
<accession>A0A1H2K5T6</accession>